<proteinExistence type="predicted"/>
<gene>
    <name evidence="1" type="ORF">K402DRAFT_461755</name>
</gene>
<dbReference type="Proteomes" id="UP000800041">
    <property type="component" value="Unassembled WGS sequence"/>
</dbReference>
<keyword evidence="2" id="KW-1185">Reference proteome</keyword>
<evidence type="ECO:0000313" key="2">
    <source>
        <dbReference type="Proteomes" id="UP000800041"/>
    </source>
</evidence>
<sequence>MRIQVNQQQNVSLRLRKDLEDGTRQLIELITSPVGMTTEQSQEIQRRQEDVAQQEQELRDYDSSLGKSYRALYNEESTLGEKEEAFYDCLQLAFPSRKILSPSPRREPSIASSDHLPPLVAEFYDRSGDLDIWRNRLHDFELDHRKAQQDRLFQTSPRKVFEPSERDFYSQYYETKASLVNEILDIQKDITRIRKSCQEAGIEIEESPQQMNGSEEEPLTYLDDLYPLSSLSAHLRNPIGEVGTWLSGLESPGVEGEPAVRPNVARAASADAIREIKSKDNE</sequence>
<dbReference type="AlphaFoldDB" id="A0A6G1H706"/>
<dbReference type="OrthoDB" id="3553547at2759"/>
<name>A0A6G1H706_9PEZI</name>
<dbReference type="EMBL" id="ML977147">
    <property type="protein sequence ID" value="KAF1988837.1"/>
    <property type="molecule type" value="Genomic_DNA"/>
</dbReference>
<protein>
    <submittedName>
        <fullName evidence="1">Uncharacterized protein</fullName>
    </submittedName>
</protein>
<accession>A0A6G1H706</accession>
<evidence type="ECO:0000313" key="1">
    <source>
        <dbReference type="EMBL" id="KAF1988837.1"/>
    </source>
</evidence>
<organism evidence="1 2">
    <name type="scientific">Aulographum hederae CBS 113979</name>
    <dbReference type="NCBI Taxonomy" id="1176131"/>
    <lineage>
        <taxon>Eukaryota</taxon>
        <taxon>Fungi</taxon>
        <taxon>Dikarya</taxon>
        <taxon>Ascomycota</taxon>
        <taxon>Pezizomycotina</taxon>
        <taxon>Dothideomycetes</taxon>
        <taxon>Pleosporomycetidae</taxon>
        <taxon>Aulographales</taxon>
        <taxon>Aulographaceae</taxon>
    </lineage>
</organism>
<reference evidence="1" key="1">
    <citation type="journal article" date="2020" name="Stud. Mycol.">
        <title>101 Dothideomycetes genomes: a test case for predicting lifestyles and emergence of pathogens.</title>
        <authorList>
            <person name="Haridas S."/>
            <person name="Albert R."/>
            <person name="Binder M."/>
            <person name="Bloem J."/>
            <person name="Labutti K."/>
            <person name="Salamov A."/>
            <person name="Andreopoulos B."/>
            <person name="Baker S."/>
            <person name="Barry K."/>
            <person name="Bills G."/>
            <person name="Bluhm B."/>
            <person name="Cannon C."/>
            <person name="Castanera R."/>
            <person name="Culley D."/>
            <person name="Daum C."/>
            <person name="Ezra D."/>
            <person name="Gonzalez J."/>
            <person name="Henrissat B."/>
            <person name="Kuo A."/>
            <person name="Liang C."/>
            <person name="Lipzen A."/>
            <person name="Lutzoni F."/>
            <person name="Magnuson J."/>
            <person name="Mondo S."/>
            <person name="Nolan M."/>
            <person name="Ohm R."/>
            <person name="Pangilinan J."/>
            <person name="Park H.-J."/>
            <person name="Ramirez L."/>
            <person name="Alfaro M."/>
            <person name="Sun H."/>
            <person name="Tritt A."/>
            <person name="Yoshinaga Y."/>
            <person name="Zwiers L.-H."/>
            <person name="Turgeon B."/>
            <person name="Goodwin S."/>
            <person name="Spatafora J."/>
            <person name="Crous P."/>
            <person name="Grigoriev I."/>
        </authorList>
    </citation>
    <scope>NUCLEOTIDE SEQUENCE</scope>
    <source>
        <strain evidence="1">CBS 113979</strain>
    </source>
</reference>